<feature type="compositionally biased region" description="Polar residues" evidence="1">
    <location>
        <begin position="204"/>
        <end position="222"/>
    </location>
</feature>
<proteinExistence type="predicted"/>
<dbReference type="AlphaFoldDB" id="A0A6A5RHN8"/>
<dbReference type="RefSeq" id="XP_033446866.1">
    <property type="nucleotide sequence ID" value="XM_033593212.1"/>
</dbReference>
<dbReference type="OrthoDB" id="3786824at2759"/>
<gene>
    <name evidence="2" type="ORF">M421DRAFT_422584</name>
</gene>
<keyword evidence="3" id="KW-1185">Reference proteome</keyword>
<feature type="region of interest" description="Disordered" evidence="1">
    <location>
        <begin position="327"/>
        <end position="455"/>
    </location>
</feature>
<feature type="region of interest" description="Disordered" evidence="1">
    <location>
        <begin position="132"/>
        <end position="308"/>
    </location>
</feature>
<reference evidence="2" key="1">
    <citation type="journal article" date="2020" name="Stud. Mycol.">
        <title>101 Dothideomycetes genomes: a test case for predicting lifestyles and emergence of pathogens.</title>
        <authorList>
            <person name="Haridas S."/>
            <person name="Albert R."/>
            <person name="Binder M."/>
            <person name="Bloem J."/>
            <person name="Labutti K."/>
            <person name="Salamov A."/>
            <person name="Andreopoulos B."/>
            <person name="Baker S."/>
            <person name="Barry K."/>
            <person name="Bills G."/>
            <person name="Bluhm B."/>
            <person name="Cannon C."/>
            <person name="Castanera R."/>
            <person name="Culley D."/>
            <person name="Daum C."/>
            <person name="Ezra D."/>
            <person name="Gonzalez J."/>
            <person name="Henrissat B."/>
            <person name="Kuo A."/>
            <person name="Liang C."/>
            <person name="Lipzen A."/>
            <person name="Lutzoni F."/>
            <person name="Magnuson J."/>
            <person name="Mondo S."/>
            <person name="Nolan M."/>
            <person name="Ohm R."/>
            <person name="Pangilinan J."/>
            <person name="Park H.-J."/>
            <person name="Ramirez L."/>
            <person name="Alfaro M."/>
            <person name="Sun H."/>
            <person name="Tritt A."/>
            <person name="Yoshinaga Y."/>
            <person name="Zwiers L.-H."/>
            <person name="Turgeon B."/>
            <person name="Goodwin S."/>
            <person name="Spatafora J."/>
            <person name="Crous P."/>
            <person name="Grigoriev I."/>
        </authorList>
    </citation>
    <scope>NUCLEOTIDE SEQUENCE</scope>
    <source>
        <strain evidence="2">CBS 183.55</strain>
    </source>
</reference>
<sequence length="584" mass="63305">MASNFSNDYTPAGKDTDIMKLPEQVDGLIDVEILIDIHKCLSESKYDDDRALGVWVQTNYLQEPLDLLEERARLIRNAEGFVKLDKAYRRARQLTGKAQDKWPFLNTDGKKLSSTLIKNVILGDTAMGIARTESSGGARDTPMSNGLDGHHDKYLHTPNSRASLSANNLSGHQAQKLKSPQFADRPVNQQATEQKANRQDHSPASKSSSMADTANGTPSSAEALQDAGSGKVRGPHGRYVNKENPIPPTKNKSNIKNVKKSRTRATLEGESDEEVEEHKKFSRLSSSENEEGASEDNSEPPVSAQIAAATPLSFPASAILAAEADAIPSSLDRMPPGVIHKKRKSESSLPRGGLKRARGSRGGVLGRPRKSETLADRAKLEVDEAKTMEVHDPTPQSTPQPDTPANITTRRSSRKSAVSALESSTPWDPANDVLFGGSSQKQTTRSSTIAPANGTDRAFDLAKAVTPSSSEQKPKSAAKKVVFSAAPTTPAKSSTFQAIAQNASISSQQKMRVSYSSETQGRSSNVEYFARITTMAGIQEVPLLKEDLTHGVDLIEAYARWQMEGNAPVSFEVFKNIVLYTRPS</sequence>
<accession>A0A6A5RHN8</accession>
<evidence type="ECO:0000313" key="2">
    <source>
        <dbReference type="EMBL" id="KAF1926614.1"/>
    </source>
</evidence>
<evidence type="ECO:0000256" key="1">
    <source>
        <dbReference type="SAM" id="MobiDB-lite"/>
    </source>
</evidence>
<name>A0A6A5RHN8_9PLEO</name>
<feature type="compositionally biased region" description="Acidic residues" evidence="1">
    <location>
        <begin position="288"/>
        <end position="298"/>
    </location>
</feature>
<dbReference type="Proteomes" id="UP000800082">
    <property type="component" value="Unassembled WGS sequence"/>
</dbReference>
<feature type="compositionally biased region" description="Low complexity" evidence="1">
    <location>
        <begin position="159"/>
        <end position="170"/>
    </location>
</feature>
<dbReference type="GeneID" id="54350880"/>
<protein>
    <submittedName>
        <fullName evidence="2">Uncharacterized protein</fullName>
    </submittedName>
</protein>
<feature type="compositionally biased region" description="Basic and acidic residues" evidence="1">
    <location>
        <begin position="369"/>
        <end position="392"/>
    </location>
</feature>
<organism evidence="2 3">
    <name type="scientific">Didymella exigua CBS 183.55</name>
    <dbReference type="NCBI Taxonomy" id="1150837"/>
    <lineage>
        <taxon>Eukaryota</taxon>
        <taxon>Fungi</taxon>
        <taxon>Dikarya</taxon>
        <taxon>Ascomycota</taxon>
        <taxon>Pezizomycotina</taxon>
        <taxon>Dothideomycetes</taxon>
        <taxon>Pleosporomycetidae</taxon>
        <taxon>Pleosporales</taxon>
        <taxon>Pleosporineae</taxon>
        <taxon>Didymellaceae</taxon>
        <taxon>Didymella</taxon>
    </lineage>
</organism>
<evidence type="ECO:0000313" key="3">
    <source>
        <dbReference type="Proteomes" id="UP000800082"/>
    </source>
</evidence>
<feature type="compositionally biased region" description="Polar residues" evidence="1">
    <location>
        <begin position="437"/>
        <end position="450"/>
    </location>
</feature>
<dbReference type="EMBL" id="ML978976">
    <property type="protein sequence ID" value="KAF1926614.1"/>
    <property type="molecule type" value="Genomic_DNA"/>
</dbReference>